<evidence type="ECO:0000256" key="1">
    <source>
        <dbReference type="ARBA" id="ARBA00004651"/>
    </source>
</evidence>
<feature type="transmembrane region" description="Helical" evidence="8">
    <location>
        <begin position="270"/>
        <end position="294"/>
    </location>
</feature>
<comment type="caution">
    <text evidence="10">The sequence shown here is derived from an EMBL/GenBank/DDBJ whole genome shotgun (WGS) entry which is preliminary data.</text>
</comment>
<feature type="domain" description="Major facilitator superfamily (MFS) profile" evidence="9">
    <location>
        <begin position="13"/>
        <end position="460"/>
    </location>
</feature>
<dbReference type="CDD" id="cd17321">
    <property type="entry name" value="MFS_MMR_MDR_like"/>
    <property type="match status" value="1"/>
</dbReference>
<evidence type="ECO:0000313" key="10">
    <source>
        <dbReference type="EMBL" id="PNZ68115.1"/>
    </source>
</evidence>
<evidence type="ECO:0000256" key="8">
    <source>
        <dbReference type="SAM" id="Phobius"/>
    </source>
</evidence>
<dbReference type="GO" id="GO:0005886">
    <property type="term" value="C:plasma membrane"/>
    <property type="evidence" value="ECO:0007669"/>
    <property type="project" value="UniProtKB-SubCell"/>
</dbReference>
<evidence type="ECO:0000256" key="4">
    <source>
        <dbReference type="ARBA" id="ARBA00022692"/>
    </source>
</evidence>
<dbReference type="GeneID" id="64981436"/>
<comment type="similarity">
    <text evidence="2">Belongs to the major facilitator superfamily. TCR/Tet family.</text>
</comment>
<dbReference type="SUPFAM" id="SSF103473">
    <property type="entry name" value="MFS general substrate transporter"/>
    <property type="match status" value="1"/>
</dbReference>
<keyword evidence="4 8" id="KW-0812">Transmembrane</keyword>
<dbReference type="InterPro" id="IPR020846">
    <property type="entry name" value="MFS_dom"/>
</dbReference>
<evidence type="ECO:0000256" key="7">
    <source>
        <dbReference type="ARBA" id="ARBA00040594"/>
    </source>
</evidence>
<feature type="transmembrane region" description="Helical" evidence="8">
    <location>
        <begin position="432"/>
        <end position="456"/>
    </location>
</feature>
<feature type="transmembrane region" description="Helical" evidence="8">
    <location>
        <begin position="47"/>
        <end position="68"/>
    </location>
</feature>
<evidence type="ECO:0000313" key="11">
    <source>
        <dbReference type="Proteomes" id="UP000242470"/>
    </source>
</evidence>
<evidence type="ECO:0000256" key="3">
    <source>
        <dbReference type="ARBA" id="ARBA00022448"/>
    </source>
</evidence>
<feature type="transmembrane region" description="Helical" evidence="8">
    <location>
        <begin position="335"/>
        <end position="355"/>
    </location>
</feature>
<keyword evidence="3" id="KW-0813">Transport</keyword>
<dbReference type="FunFam" id="1.20.1250.20:FF:000252">
    <property type="entry name" value="Quinolone resistance protein NorB"/>
    <property type="match status" value="1"/>
</dbReference>
<feature type="transmembrane region" description="Helical" evidence="8">
    <location>
        <begin position="80"/>
        <end position="105"/>
    </location>
</feature>
<comment type="subcellular location">
    <subcellularLocation>
        <location evidence="1">Cell membrane</location>
        <topology evidence="1">Multi-pass membrane protein</topology>
    </subcellularLocation>
</comment>
<feature type="transmembrane region" description="Helical" evidence="8">
    <location>
        <begin position="12"/>
        <end position="35"/>
    </location>
</feature>
<dbReference type="EMBL" id="PPQW01000021">
    <property type="protein sequence ID" value="PNZ68115.1"/>
    <property type="molecule type" value="Genomic_DNA"/>
</dbReference>
<dbReference type="RefSeq" id="WP_059107446.1">
    <property type="nucleotide sequence ID" value="NZ_AP024589.1"/>
</dbReference>
<dbReference type="InterPro" id="IPR011701">
    <property type="entry name" value="MFS"/>
</dbReference>
<proteinExistence type="inferred from homology"/>
<dbReference type="Pfam" id="PF07690">
    <property type="entry name" value="MFS_1"/>
    <property type="match status" value="1"/>
</dbReference>
<reference evidence="10 11" key="1">
    <citation type="submission" date="2017-08" db="EMBL/GenBank/DDBJ databases">
        <title>Draft genome sequences of 64 type strains of genus Staph aureus.</title>
        <authorList>
            <person name="Cole K."/>
            <person name="Golubchik T."/>
            <person name="Russell J."/>
            <person name="Foster D."/>
            <person name="Llewelyn M."/>
            <person name="Wilson D."/>
            <person name="Crook D."/>
            <person name="Paul J."/>
        </authorList>
    </citation>
    <scope>NUCLEOTIDE SEQUENCE [LARGE SCALE GENOMIC DNA]</scope>
    <source>
        <strain evidence="10 11">NCTC 12101</strain>
    </source>
</reference>
<feature type="transmembrane region" description="Helical" evidence="8">
    <location>
        <begin position="204"/>
        <end position="221"/>
    </location>
</feature>
<feature type="transmembrane region" description="Helical" evidence="8">
    <location>
        <begin position="165"/>
        <end position="183"/>
    </location>
</feature>
<dbReference type="Proteomes" id="UP000242470">
    <property type="component" value="Unassembled WGS sequence"/>
</dbReference>
<feature type="transmembrane region" description="Helical" evidence="8">
    <location>
        <begin position="361"/>
        <end position="380"/>
    </location>
</feature>
<organism evidence="10 11">
    <name type="scientific">Staphylococcus auricularis</name>
    <dbReference type="NCBI Taxonomy" id="29379"/>
    <lineage>
        <taxon>Bacteria</taxon>
        <taxon>Bacillati</taxon>
        <taxon>Bacillota</taxon>
        <taxon>Bacilli</taxon>
        <taxon>Bacillales</taxon>
        <taxon>Staphylococcaceae</taxon>
        <taxon>Staphylococcus</taxon>
    </lineage>
</organism>
<dbReference type="PROSITE" id="PS50850">
    <property type="entry name" value="MFS"/>
    <property type="match status" value="1"/>
</dbReference>
<feature type="transmembrane region" description="Helical" evidence="8">
    <location>
        <begin position="227"/>
        <end position="250"/>
    </location>
</feature>
<feature type="transmembrane region" description="Helical" evidence="8">
    <location>
        <begin position="306"/>
        <end position="323"/>
    </location>
</feature>
<dbReference type="Gene3D" id="1.20.1250.20">
    <property type="entry name" value="MFS general substrate transporter like domains"/>
    <property type="match status" value="1"/>
</dbReference>
<feature type="transmembrane region" description="Helical" evidence="8">
    <location>
        <begin position="111"/>
        <end position="129"/>
    </location>
</feature>
<dbReference type="InterPro" id="IPR036259">
    <property type="entry name" value="MFS_trans_sf"/>
</dbReference>
<dbReference type="GO" id="GO:0022857">
    <property type="term" value="F:transmembrane transporter activity"/>
    <property type="evidence" value="ECO:0007669"/>
    <property type="project" value="InterPro"/>
</dbReference>
<sequence>MDSSQTFKGDNRLLLGIFLAVITFWLFSNSIVNIVNDVQTSFSSNVSTIGTAVSITSLLCGLLVVGSGGMADRYGRVKMVYIGLVLNIIGSILVICSSFTVLLIIGRSVQGFSAACIMPATLAIINEYYKDKERQRALSYWSIASWGGTGISTFFGGIVATNLGWRYIFVFSIIVSIASMLLMKHTPETKGVQTEASRKARFDMVGLIILVIAMLGVNLVITQSSTLGFFSPVIIGLLALFIIAGVGFVYYEDKVKNPLIDLNLFKHKAYVGATLSNFLLNGVAGSLIIANTYYQSGLRFTSQQSGYISLTYLFSVLIMIRVGEKILQHVGPKRPMMIGALLNAIGVILLCLTFLPTPWYVLSSVVGYLFYGMGLGLYATPSTDTAVAAAPSDKVGVASGIYKMASSLGNSFGLALSVTIFTMVAAHSSTEIGAMVGQMFNAALGVIALILIFVFVPKHYMNN</sequence>
<evidence type="ECO:0000256" key="6">
    <source>
        <dbReference type="ARBA" id="ARBA00023136"/>
    </source>
</evidence>
<protein>
    <recommendedName>
        <fullName evidence="7">Quinolone resistance protein NorB</fullName>
    </recommendedName>
</protein>
<accession>A0AAP8TTG8</accession>
<evidence type="ECO:0000259" key="9">
    <source>
        <dbReference type="PROSITE" id="PS50850"/>
    </source>
</evidence>
<keyword evidence="6 8" id="KW-0472">Membrane</keyword>
<dbReference type="PANTHER" id="PTHR42718">
    <property type="entry name" value="MAJOR FACILITATOR SUPERFAMILY MULTIDRUG TRANSPORTER MFSC"/>
    <property type="match status" value="1"/>
</dbReference>
<keyword evidence="5 8" id="KW-1133">Transmembrane helix</keyword>
<dbReference type="PANTHER" id="PTHR42718:SF9">
    <property type="entry name" value="MAJOR FACILITATOR SUPERFAMILY MULTIDRUG TRANSPORTER MFSC"/>
    <property type="match status" value="1"/>
</dbReference>
<feature type="transmembrane region" description="Helical" evidence="8">
    <location>
        <begin position="401"/>
        <end position="426"/>
    </location>
</feature>
<feature type="transmembrane region" description="Helical" evidence="8">
    <location>
        <begin position="138"/>
        <end position="159"/>
    </location>
</feature>
<gene>
    <name evidence="10" type="ORF">CD158_04960</name>
</gene>
<evidence type="ECO:0000256" key="5">
    <source>
        <dbReference type="ARBA" id="ARBA00022989"/>
    </source>
</evidence>
<dbReference type="Gene3D" id="1.20.1720.10">
    <property type="entry name" value="Multidrug resistance protein D"/>
    <property type="match status" value="1"/>
</dbReference>
<evidence type="ECO:0000256" key="2">
    <source>
        <dbReference type="ARBA" id="ARBA00007520"/>
    </source>
</evidence>
<name>A0AAP8TTG8_9STAP</name>
<dbReference type="AlphaFoldDB" id="A0AAP8TTG8"/>